<dbReference type="Pfam" id="PF10323">
    <property type="entry name" value="7TM_GPCR_Srv"/>
    <property type="match status" value="2"/>
</dbReference>
<dbReference type="AlphaFoldDB" id="A0A158PBM0"/>
<feature type="transmembrane region" description="Helical" evidence="5">
    <location>
        <begin position="39"/>
        <end position="61"/>
    </location>
</feature>
<evidence type="ECO:0000313" key="7">
    <source>
        <dbReference type="WBParaSite" id="ACAC_0001115501-mRNA-1"/>
    </source>
</evidence>
<reference evidence="7" key="2">
    <citation type="submission" date="2016-04" db="UniProtKB">
        <authorList>
            <consortium name="WormBaseParasite"/>
        </authorList>
    </citation>
    <scope>IDENTIFICATION</scope>
</reference>
<evidence type="ECO:0000256" key="4">
    <source>
        <dbReference type="ARBA" id="ARBA00023136"/>
    </source>
</evidence>
<dbReference type="STRING" id="6313.A0A158PBM0"/>
<reference evidence="6" key="1">
    <citation type="submission" date="2012-09" db="EMBL/GenBank/DDBJ databases">
        <authorList>
            <person name="Martin A.A."/>
        </authorList>
    </citation>
    <scope>NUCLEOTIDE SEQUENCE</scope>
</reference>
<dbReference type="WBParaSite" id="ACAC_0001115501-mRNA-1">
    <property type="protein sequence ID" value="ACAC_0001115501-mRNA-1"/>
    <property type="gene ID" value="ACAC_0001115501"/>
</dbReference>
<evidence type="ECO:0000256" key="2">
    <source>
        <dbReference type="ARBA" id="ARBA00022692"/>
    </source>
</evidence>
<evidence type="ECO:0000256" key="1">
    <source>
        <dbReference type="ARBA" id="ARBA00004141"/>
    </source>
</evidence>
<proteinExistence type="predicted"/>
<comment type="subcellular location">
    <subcellularLocation>
        <location evidence="1">Membrane</location>
        <topology evidence="1">Multi-pass membrane protein</topology>
    </subcellularLocation>
</comment>
<dbReference type="PANTHER" id="PTHR31627:SF31">
    <property type="entry name" value="SERPENTINE RECEPTOR CLASS GAMMA"/>
    <property type="match status" value="1"/>
</dbReference>
<dbReference type="PANTHER" id="PTHR31627">
    <property type="entry name" value="SERPENTINE RECEPTOR CLASS GAMMA-RELATED"/>
    <property type="match status" value="1"/>
</dbReference>
<evidence type="ECO:0000256" key="5">
    <source>
        <dbReference type="SAM" id="Phobius"/>
    </source>
</evidence>
<protein>
    <submittedName>
        <fullName evidence="7">G_PROTEIN_RECEP_F1_2 domain-containing protein</fullName>
    </submittedName>
</protein>
<dbReference type="Proteomes" id="UP000035642">
    <property type="component" value="Unassembled WGS sequence"/>
</dbReference>
<evidence type="ECO:0000313" key="6">
    <source>
        <dbReference type="Proteomes" id="UP000035642"/>
    </source>
</evidence>
<name>A0A158PBM0_ANGCA</name>
<keyword evidence="3 5" id="KW-1133">Transmembrane helix</keyword>
<dbReference type="InterPro" id="IPR051119">
    <property type="entry name" value="Nematode_SR-like"/>
</dbReference>
<feature type="transmembrane region" description="Helical" evidence="5">
    <location>
        <begin position="176"/>
        <end position="200"/>
    </location>
</feature>
<keyword evidence="2 5" id="KW-0812">Transmembrane</keyword>
<keyword evidence="6" id="KW-1185">Reference proteome</keyword>
<feature type="transmembrane region" description="Helical" evidence="5">
    <location>
        <begin position="12"/>
        <end position="30"/>
    </location>
</feature>
<feature type="transmembrane region" description="Helical" evidence="5">
    <location>
        <begin position="152"/>
        <end position="170"/>
    </location>
</feature>
<evidence type="ECO:0000256" key="3">
    <source>
        <dbReference type="ARBA" id="ARBA00022989"/>
    </source>
</evidence>
<accession>A0A158PBM0</accession>
<organism evidence="6 7">
    <name type="scientific">Angiostrongylus cantonensis</name>
    <name type="common">Rat lungworm</name>
    <dbReference type="NCBI Taxonomy" id="6313"/>
    <lineage>
        <taxon>Eukaryota</taxon>
        <taxon>Metazoa</taxon>
        <taxon>Ecdysozoa</taxon>
        <taxon>Nematoda</taxon>
        <taxon>Chromadorea</taxon>
        <taxon>Rhabditida</taxon>
        <taxon>Rhabditina</taxon>
        <taxon>Rhabditomorpha</taxon>
        <taxon>Strongyloidea</taxon>
        <taxon>Metastrongylidae</taxon>
        <taxon>Angiostrongylus</taxon>
    </lineage>
</organism>
<keyword evidence="4 5" id="KW-0472">Membrane</keyword>
<sequence length="238" mass="27574">MNYQLIVCFQLAYITPSILLYFIEFCYIFASKHAEYKSAFYYIFLIRAPADMMQVIVRLIAHHFPIIGWLTVINIPYIAKIGLIIEAEYLVLLELIAHLILSINRFTGIYYPVKYNHVCSLKMITYETTCYCSLKLITGNYIEEKTGKKRSICCFFFYLQGLILLHVLPSKIHEEVLFVVVLTFTRDALALSNPWLLLILTKSFRSRFLNAVHCRASPSARRTLTLGVLIELISTHKV</sequence>
<dbReference type="GO" id="GO:0016020">
    <property type="term" value="C:membrane"/>
    <property type="evidence" value="ECO:0007669"/>
    <property type="project" value="UniProtKB-SubCell"/>
</dbReference>
<dbReference type="InterPro" id="IPR019426">
    <property type="entry name" value="7TM_GPCR_serpentine_rcpt_Srv"/>
</dbReference>